<comment type="caution">
    <text evidence="2">The sequence shown here is derived from an EMBL/GenBank/DDBJ whole genome shotgun (WGS) entry which is preliminary data.</text>
</comment>
<feature type="domain" description="UbiC transcription regulator-associated" evidence="1">
    <location>
        <begin position="1"/>
        <end position="55"/>
    </location>
</feature>
<evidence type="ECO:0000313" key="2">
    <source>
        <dbReference type="EMBL" id="MBW7460928.1"/>
    </source>
</evidence>
<dbReference type="SUPFAM" id="SSF64288">
    <property type="entry name" value="Chorismate lyase-like"/>
    <property type="match status" value="1"/>
</dbReference>
<evidence type="ECO:0000259" key="1">
    <source>
        <dbReference type="Pfam" id="PF07702"/>
    </source>
</evidence>
<protein>
    <submittedName>
        <fullName evidence="2">UTRA domain-containing protein</fullName>
    </submittedName>
</protein>
<dbReference type="Pfam" id="PF07702">
    <property type="entry name" value="UTRA"/>
    <property type="match status" value="1"/>
</dbReference>
<organism evidence="2 3">
    <name type="scientific">Paenibacillus sepulcri</name>
    <dbReference type="NCBI Taxonomy" id="359917"/>
    <lineage>
        <taxon>Bacteria</taxon>
        <taxon>Bacillati</taxon>
        <taxon>Bacillota</taxon>
        <taxon>Bacilli</taxon>
        <taxon>Bacillales</taxon>
        <taxon>Paenibacillaceae</taxon>
        <taxon>Paenibacillus</taxon>
    </lineage>
</organism>
<name>A0ABS7CJ19_9BACL</name>
<dbReference type="InterPro" id="IPR011663">
    <property type="entry name" value="UTRA"/>
</dbReference>
<reference evidence="2 3" key="1">
    <citation type="submission" date="2021-07" db="EMBL/GenBank/DDBJ databases">
        <title>Paenibacillus radiodurans sp. nov., isolated from the southeastern edge of Tengger Desert.</title>
        <authorList>
            <person name="Zhang G."/>
        </authorList>
    </citation>
    <scope>NUCLEOTIDE SEQUENCE [LARGE SCALE GENOMIC DNA]</scope>
    <source>
        <strain evidence="2 3">CCM 7311</strain>
    </source>
</reference>
<feature type="non-terminal residue" evidence="2">
    <location>
        <position position="1"/>
    </location>
</feature>
<keyword evidence="3" id="KW-1185">Reference proteome</keyword>
<dbReference type="Gene3D" id="3.40.1410.10">
    <property type="entry name" value="Chorismate lyase-like"/>
    <property type="match status" value="1"/>
</dbReference>
<gene>
    <name evidence="2" type="ORF">K0U00_43425</name>
</gene>
<dbReference type="EMBL" id="JAHZIK010002561">
    <property type="protein sequence ID" value="MBW7460928.1"/>
    <property type="molecule type" value="Genomic_DNA"/>
</dbReference>
<sequence>RIDRSLDTLKPVIADDDVARLLDIDPGSPSIYIQTVSYLQDNTPIEYSESIFRTNVSHFIIERRYDQM</sequence>
<accession>A0ABS7CJ19</accession>
<proteinExistence type="predicted"/>
<dbReference type="Proteomes" id="UP001519887">
    <property type="component" value="Unassembled WGS sequence"/>
</dbReference>
<dbReference type="InterPro" id="IPR028978">
    <property type="entry name" value="Chorismate_lyase_/UTRA_dom_sf"/>
</dbReference>
<evidence type="ECO:0000313" key="3">
    <source>
        <dbReference type="Proteomes" id="UP001519887"/>
    </source>
</evidence>